<dbReference type="AlphaFoldDB" id="A0A9W6VUT9"/>
<dbReference type="InterPro" id="IPR003593">
    <property type="entry name" value="AAA+_ATPase"/>
</dbReference>
<dbReference type="GO" id="GO:0005524">
    <property type="term" value="F:ATP binding"/>
    <property type="evidence" value="ECO:0007669"/>
    <property type="project" value="InterPro"/>
</dbReference>
<dbReference type="Gene3D" id="3.40.50.300">
    <property type="entry name" value="P-loop containing nucleotide triphosphate hydrolases"/>
    <property type="match status" value="1"/>
</dbReference>
<dbReference type="CDD" id="cd00009">
    <property type="entry name" value="AAA"/>
    <property type="match status" value="1"/>
</dbReference>
<dbReference type="Pfam" id="PF07728">
    <property type="entry name" value="AAA_5"/>
    <property type="match status" value="1"/>
</dbReference>
<dbReference type="InterPro" id="IPR052934">
    <property type="entry name" value="Methyl-DNA_Rec/Restrict_Enz"/>
</dbReference>
<dbReference type="Proteomes" id="UP001165074">
    <property type="component" value="Unassembled WGS sequence"/>
</dbReference>
<dbReference type="SUPFAM" id="SSF46767">
    <property type="entry name" value="Methylated DNA-protein cysteine methyltransferase, C-terminal domain"/>
    <property type="match status" value="1"/>
</dbReference>
<sequence>MSDFRSVQRSRLRYALEILAEVPGGMRGRELWSKAVERFPLVGGEDRQEGAGGISRGQNDFNWQTVAFPKAGWVVKAGEWTITGLGRRALELYSDPDQFYTASAQGYAYWNDHKDRFARAQALIEAIPEGDWVAAEDLAELVGLDPDRLVAWLQGVRPQGWHRVVDSDGGPPLAASLSEDERASWLALLSSDGINTVHGRADHNNRIPGADLPQFVSEQPGGDEPLRQAWLIRGSSVQGVNLVRKLWLPQGVCSLPATRLRRDLPGGSSRESIKAAIDDDYASASSNERARLVAAYHAFLSRMRAGDLVVTNDGNDLFIGTVTGTPGFVTSAERRANLQRTVSWRNTDQPHVFDDLPIEIYNRVSNPDDEVIDLSEFVGDLEQLLGEEPEQPVTPSSFELPDADDEIADKLLVDRQWLQEIIELIRDRPQLIFYGPPGTGKTYLALELAGYLTRGNPESVQLVQFHPSYSYEDFFEGYRPRTNDSDQVNFELVRGPLRRLADAAQARPDRPYVLVIDEINRGFLAKIFGELYFLLEYRKRSVNLLYGSDKGNGFSLPPNLIIVGTMNTADRTIALVDVAMRRRFWFTELHPDEAPTRDLLSRWLKKNSIEDAEPAQLLAELNSRIEDRDFRIGPSYLMRESLYGDRLGLDAMWRAQILPLLEEHYYGSLTRDEVARKFGLTALRRRIAGESSAEVPPA</sequence>
<dbReference type="SMART" id="SM00382">
    <property type="entry name" value="AAA"/>
    <property type="match status" value="1"/>
</dbReference>
<dbReference type="InterPro" id="IPR036217">
    <property type="entry name" value="MethylDNA_cys_MeTrfase_DNAb"/>
</dbReference>
<dbReference type="InterPro" id="IPR011704">
    <property type="entry name" value="ATPase_dyneun-rel_AAA"/>
</dbReference>
<reference evidence="2" key="1">
    <citation type="submission" date="2023-03" db="EMBL/GenBank/DDBJ databases">
        <title>Actinoallomurus iriomotensis NBRC 103684.</title>
        <authorList>
            <person name="Ichikawa N."/>
            <person name="Sato H."/>
            <person name="Tonouchi N."/>
        </authorList>
    </citation>
    <scope>NUCLEOTIDE SEQUENCE</scope>
    <source>
        <strain evidence="2">NBRC 103684</strain>
    </source>
</reference>
<dbReference type="GO" id="GO:0004519">
    <property type="term" value="F:endonuclease activity"/>
    <property type="evidence" value="ECO:0007669"/>
    <property type="project" value="UniProtKB-KW"/>
</dbReference>
<proteinExistence type="predicted"/>
<comment type="caution">
    <text evidence="2">The sequence shown here is derived from an EMBL/GenBank/DDBJ whole genome shotgun (WGS) entry which is preliminary data.</text>
</comment>
<dbReference type="PANTHER" id="PTHR37291">
    <property type="entry name" value="5-METHYLCYTOSINE-SPECIFIC RESTRICTION ENZYME B"/>
    <property type="match status" value="1"/>
</dbReference>
<dbReference type="RefSeq" id="WP_285573388.1">
    <property type="nucleotide sequence ID" value="NZ_BSTK01000005.1"/>
</dbReference>
<keyword evidence="2" id="KW-0378">Hydrolase</keyword>
<feature type="domain" description="AAA+ ATPase" evidence="1">
    <location>
        <begin position="427"/>
        <end position="590"/>
    </location>
</feature>
<keyword evidence="2" id="KW-0255">Endonuclease</keyword>
<dbReference type="GO" id="GO:0016887">
    <property type="term" value="F:ATP hydrolysis activity"/>
    <property type="evidence" value="ECO:0007669"/>
    <property type="project" value="InterPro"/>
</dbReference>
<evidence type="ECO:0000313" key="2">
    <source>
        <dbReference type="EMBL" id="GLY85973.1"/>
    </source>
</evidence>
<dbReference type="EMBL" id="BSTK01000005">
    <property type="protein sequence ID" value="GLY85973.1"/>
    <property type="molecule type" value="Genomic_DNA"/>
</dbReference>
<dbReference type="SUPFAM" id="SSF52540">
    <property type="entry name" value="P-loop containing nucleoside triphosphate hydrolases"/>
    <property type="match status" value="1"/>
</dbReference>
<name>A0A9W6VUT9_9ACTN</name>
<keyword evidence="3" id="KW-1185">Reference proteome</keyword>
<organism evidence="2 3">
    <name type="scientific">Actinoallomurus iriomotensis</name>
    <dbReference type="NCBI Taxonomy" id="478107"/>
    <lineage>
        <taxon>Bacteria</taxon>
        <taxon>Bacillati</taxon>
        <taxon>Actinomycetota</taxon>
        <taxon>Actinomycetes</taxon>
        <taxon>Streptosporangiales</taxon>
        <taxon>Thermomonosporaceae</taxon>
        <taxon>Actinoallomurus</taxon>
    </lineage>
</organism>
<accession>A0A9W6VUT9</accession>
<gene>
    <name evidence="2" type="ORF">Airi02_039020</name>
</gene>
<protein>
    <submittedName>
        <fullName evidence="2">GTPase subunit of restriction endonuclease</fullName>
    </submittedName>
</protein>
<evidence type="ECO:0000313" key="3">
    <source>
        <dbReference type="Proteomes" id="UP001165074"/>
    </source>
</evidence>
<dbReference type="PANTHER" id="PTHR37291:SF1">
    <property type="entry name" value="TYPE IV METHYL-DIRECTED RESTRICTION ENZYME ECOKMCRB SUBUNIT"/>
    <property type="match status" value="1"/>
</dbReference>
<keyword evidence="2" id="KW-0540">Nuclease</keyword>
<evidence type="ECO:0000259" key="1">
    <source>
        <dbReference type="SMART" id="SM00382"/>
    </source>
</evidence>
<dbReference type="InterPro" id="IPR027417">
    <property type="entry name" value="P-loop_NTPase"/>
</dbReference>